<protein>
    <submittedName>
        <fullName evidence="2">Uncharacterized protein</fullName>
    </submittedName>
</protein>
<dbReference type="EMBL" id="GEDC01010961">
    <property type="protein sequence ID" value="JAS26337.1"/>
    <property type="molecule type" value="Transcribed_RNA"/>
</dbReference>
<accession>A0A1B6DKY8</accession>
<organism evidence="2">
    <name type="scientific">Clastoptera arizonana</name>
    <name type="common">Arizona spittle bug</name>
    <dbReference type="NCBI Taxonomy" id="38151"/>
    <lineage>
        <taxon>Eukaryota</taxon>
        <taxon>Metazoa</taxon>
        <taxon>Ecdysozoa</taxon>
        <taxon>Arthropoda</taxon>
        <taxon>Hexapoda</taxon>
        <taxon>Insecta</taxon>
        <taxon>Pterygota</taxon>
        <taxon>Neoptera</taxon>
        <taxon>Paraneoptera</taxon>
        <taxon>Hemiptera</taxon>
        <taxon>Auchenorrhyncha</taxon>
        <taxon>Cercopoidea</taxon>
        <taxon>Clastopteridae</taxon>
        <taxon>Clastoptera</taxon>
    </lineage>
</organism>
<name>A0A1B6DKY8_9HEMI</name>
<proteinExistence type="predicted"/>
<keyword evidence="1" id="KW-0732">Signal</keyword>
<evidence type="ECO:0000313" key="2">
    <source>
        <dbReference type="EMBL" id="JAS26337.1"/>
    </source>
</evidence>
<dbReference type="AlphaFoldDB" id="A0A1B6DKY8"/>
<feature type="signal peptide" evidence="1">
    <location>
        <begin position="1"/>
        <end position="17"/>
    </location>
</feature>
<sequence>MLRFCFLLLFISSLIHSMSLNKLSKRRKYRHYEDRNEANFKLPFIMANDYFMTEKFKQKIKNEDEFENHFTESPTTPGLESKTRKWFDKDDVEVKIDLKRIGNHKNLPLCPHWTKCLVDGGSVTPTTMFKNTTESGDLSKTSINRNV</sequence>
<feature type="chain" id="PRO_5008581344" evidence="1">
    <location>
        <begin position="18"/>
        <end position="147"/>
    </location>
</feature>
<gene>
    <name evidence="2" type="ORF">g.3993</name>
</gene>
<reference evidence="2" key="1">
    <citation type="submission" date="2015-12" db="EMBL/GenBank/DDBJ databases">
        <title>De novo transcriptome assembly of four potential Pierce s Disease insect vectors from Arizona vineyards.</title>
        <authorList>
            <person name="Tassone E.E."/>
        </authorList>
    </citation>
    <scope>NUCLEOTIDE SEQUENCE</scope>
</reference>
<evidence type="ECO:0000256" key="1">
    <source>
        <dbReference type="SAM" id="SignalP"/>
    </source>
</evidence>